<dbReference type="InterPro" id="IPR030678">
    <property type="entry name" value="Peptide/Ni-bd"/>
</dbReference>
<dbReference type="Gene3D" id="3.40.190.10">
    <property type="entry name" value="Periplasmic binding protein-like II"/>
    <property type="match status" value="1"/>
</dbReference>
<sequence>MKFSKRFLFALFAILMLVVVGCSSNSSTEQDNDTDSDSTDNETNENDENSAGGELKVALPAQPSIIDPHVTTETVTSTSTKPVFETLVVTNEDRQPVPYLAEKIDVTDDNKTYTFHLRQGIKFHNGQEMTAEDVAASMNRWRVNATGAKVVIGDDEFTVVDDYTVELTLSKPSSLVPSLIATERLAAIMPKELVEEAGENPVSEIIGTGPFKFENWLQDQYIHLTKNEDYVPFDEPIDGLAGKREALVDDIYLYFVSDTSTRMAGLQTGEYDIDASIANQNLAQIQNAENLQEYIEPAGNLTLYFNKKDGVFADVNMRQAVSAALDIGEIMQAAYSEEDLYALSHSYIHENYPDWYSEAGQEFYNQNDPEKAKEWLEKAGYNGETIRFLTTRDYEEYYNAAVVIQEQLKNIDVEVELEVVDWATLLDRRSDPAQWELFISGFSVKPQPVGLLPLDKEYAGWTEDDKIEELKEVIQTASLEEAQAAWDELQAYAWGEYVPVVLLGFYNQVTGTNDKVEGYITDNGQPIFWNVKKLD</sequence>
<dbReference type="AlphaFoldDB" id="A0AB39HS43"/>
<evidence type="ECO:0000256" key="1">
    <source>
        <dbReference type="ARBA" id="ARBA00022729"/>
    </source>
</evidence>
<reference evidence="5" key="1">
    <citation type="submission" date="2024-07" db="EMBL/GenBank/DDBJ databases">
        <title>Halotolerant mesophilic bacterium Ornithinibacillus sp. 4-3, sp. nov., isolated from soil.</title>
        <authorList>
            <person name="Sidarenka A.V."/>
            <person name="Guliayeva D.E."/>
            <person name="Leanovich S.I."/>
            <person name="Hileuskaya K.S."/>
            <person name="Akhremchuk A.E."/>
            <person name="Sikolenko M.A."/>
            <person name="Valentovich L.N."/>
        </authorList>
    </citation>
    <scope>NUCLEOTIDE SEQUENCE</scope>
    <source>
        <strain evidence="5">4-3</strain>
    </source>
</reference>
<dbReference type="Gene3D" id="3.90.76.10">
    <property type="entry name" value="Dipeptide-binding Protein, Domain 1"/>
    <property type="match status" value="1"/>
</dbReference>
<proteinExistence type="predicted"/>
<dbReference type="GO" id="GO:0043190">
    <property type="term" value="C:ATP-binding cassette (ABC) transporter complex"/>
    <property type="evidence" value="ECO:0007669"/>
    <property type="project" value="InterPro"/>
</dbReference>
<evidence type="ECO:0000256" key="3">
    <source>
        <dbReference type="SAM" id="SignalP"/>
    </source>
</evidence>
<dbReference type="GO" id="GO:0015833">
    <property type="term" value="P:peptide transport"/>
    <property type="evidence" value="ECO:0007669"/>
    <property type="project" value="TreeGrafter"/>
</dbReference>
<dbReference type="SUPFAM" id="SSF53850">
    <property type="entry name" value="Periplasmic binding protein-like II"/>
    <property type="match status" value="1"/>
</dbReference>
<feature type="domain" description="Solute-binding protein family 5" evidence="4">
    <location>
        <begin position="95"/>
        <end position="443"/>
    </location>
</feature>
<dbReference type="InterPro" id="IPR000914">
    <property type="entry name" value="SBP_5_dom"/>
</dbReference>
<dbReference type="PANTHER" id="PTHR30290:SF38">
    <property type="entry name" value="D,D-DIPEPTIDE-BINDING PERIPLASMIC PROTEIN DDPA-RELATED"/>
    <property type="match status" value="1"/>
</dbReference>
<dbReference type="EMBL" id="CP162599">
    <property type="protein sequence ID" value="XDK32593.1"/>
    <property type="molecule type" value="Genomic_DNA"/>
</dbReference>
<organism evidence="5">
    <name type="scientific">Ornithinibacillus sp. 4-3</name>
    <dbReference type="NCBI Taxonomy" id="3231488"/>
    <lineage>
        <taxon>Bacteria</taxon>
        <taxon>Bacillati</taxon>
        <taxon>Bacillota</taxon>
        <taxon>Bacilli</taxon>
        <taxon>Bacillales</taxon>
        <taxon>Bacillaceae</taxon>
        <taxon>Ornithinibacillus</taxon>
    </lineage>
</organism>
<gene>
    <name evidence="5" type="ORF">AB4Y30_16540</name>
</gene>
<feature type="signal peptide" evidence="3">
    <location>
        <begin position="1"/>
        <end position="28"/>
    </location>
</feature>
<dbReference type="Gene3D" id="3.10.105.10">
    <property type="entry name" value="Dipeptide-binding Protein, Domain 3"/>
    <property type="match status" value="1"/>
</dbReference>
<dbReference type="Pfam" id="PF00496">
    <property type="entry name" value="SBP_bac_5"/>
    <property type="match status" value="1"/>
</dbReference>
<dbReference type="RefSeq" id="WP_368653281.1">
    <property type="nucleotide sequence ID" value="NZ_CP162599.1"/>
</dbReference>
<name>A0AB39HS43_9BACI</name>
<keyword evidence="1 3" id="KW-0732">Signal</keyword>
<dbReference type="GO" id="GO:0042597">
    <property type="term" value="C:periplasmic space"/>
    <property type="evidence" value="ECO:0007669"/>
    <property type="project" value="UniProtKB-ARBA"/>
</dbReference>
<feature type="chain" id="PRO_5044309694" evidence="3">
    <location>
        <begin position="29"/>
        <end position="535"/>
    </location>
</feature>
<feature type="compositionally biased region" description="Acidic residues" evidence="2">
    <location>
        <begin position="30"/>
        <end position="48"/>
    </location>
</feature>
<dbReference type="PANTHER" id="PTHR30290">
    <property type="entry name" value="PERIPLASMIC BINDING COMPONENT OF ABC TRANSPORTER"/>
    <property type="match status" value="1"/>
</dbReference>
<evidence type="ECO:0000259" key="4">
    <source>
        <dbReference type="Pfam" id="PF00496"/>
    </source>
</evidence>
<dbReference type="InterPro" id="IPR039424">
    <property type="entry name" value="SBP_5"/>
</dbReference>
<feature type="region of interest" description="Disordered" evidence="2">
    <location>
        <begin position="25"/>
        <end position="54"/>
    </location>
</feature>
<protein>
    <submittedName>
        <fullName evidence="5">ABC transporter substrate-binding protein</fullName>
    </submittedName>
</protein>
<dbReference type="GO" id="GO:1904680">
    <property type="term" value="F:peptide transmembrane transporter activity"/>
    <property type="evidence" value="ECO:0007669"/>
    <property type="project" value="TreeGrafter"/>
</dbReference>
<dbReference type="PIRSF" id="PIRSF002741">
    <property type="entry name" value="MppA"/>
    <property type="match status" value="1"/>
</dbReference>
<evidence type="ECO:0000256" key="2">
    <source>
        <dbReference type="SAM" id="MobiDB-lite"/>
    </source>
</evidence>
<evidence type="ECO:0000313" key="5">
    <source>
        <dbReference type="EMBL" id="XDK32593.1"/>
    </source>
</evidence>
<dbReference type="PROSITE" id="PS51257">
    <property type="entry name" value="PROKAR_LIPOPROTEIN"/>
    <property type="match status" value="1"/>
</dbReference>
<dbReference type="CDD" id="cd08502">
    <property type="entry name" value="PBP2_NikA_DppA_OppA_like_16"/>
    <property type="match status" value="1"/>
</dbReference>
<accession>A0AB39HS43</accession>